<protein>
    <submittedName>
        <fullName evidence="2">Uncharacterized protein</fullName>
    </submittedName>
</protein>
<keyword evidence="3" id="KW-1185">Reference proteome</keyword>
<dbReference type="EMBL" id="JABEZY010000010">
    <property type="protein sequence ID" value="MBA0747164.1"/>
    <property type="molecule type" value="Genomic_DNA"/>
</dbReference>
<evidence type="ECO:0000313" key="3">
    <source>
        <dbReference type="Proteomes" id="UP000593579"/>
    </source>
</evidence>
<reference evidence="2 3" key="1">
    <citation type="journal article" date="2019" name="Genome Biol. Evol.">
        <title>Insights into the evolution of the New World diploid cottons (Gossypium, subgenus Houzingenia) based on genome sequencing.</title>
        <authorList>
            <person name="Grover C.E."/>
            <person name="Arick M.A. 2nd"/>
            <person name="Thrash A."/>
            <person name="Conover J.L."/>
            <person name="Sanders W.S."/>
            <person name="Peterson D.G."/>
            <person name="Frelichowski J.E."/>
            <person name="Scheffler J.A."/>
            <person name="Scheffler B.E."/>
            <person name="Wendel J.F."/>
        </authorList>
    </citation>
    <scope>NUCLEOTIDE SEQUENCE [LARGE SCALE GENOMIC DNA]</scope>
    <source>
        <strain evidence="2">5</strain>
        <tissue evidence="2">Leaf</tissue>
    </source>
</reference>
<keyword evidence="1" id="KW-1133">Transmembrane helix</keyword>
<organism evidence="2 3">
    <name type="scientific">Gossypium gossypioides</name>
    <name type="common">Mexican cotton</name>
    <name type="synonym">Selera gossypioides</name>
    <dbReference type="NCBI Taxonomy" id="34282"/>
    <lineage>
        <taxon>Eukaryota</taxon>
        <taxon>Viridiplantae</taxon>
        <taxon>Streptophyta</taxon>
        <taxon>Embryophyta</taxon>
        <taxon>Tracheophyta</taxon>
        <taxon>Spermatophyta</taxon>
        <taxon>Magnoliopsida</taxon>
        <taxon>eudicotyledons</taxon>
        <taxon>Gunneridae</taxon>
        <taxon>Pentapetalae</taxon>
        <taxon>rosids</taxon>
        <taxon>malvids</taxon>
        <taxon>Malvales</taxon>
        <taxon>Malvaceae</taxon>
        <taxon>Malvoideae</taxon>
        <taxon>Gossypium</taxon>
    </lineage>
</organism>
<dbReference type="AlphaFoldDB" id="A0A7J9CFU0"/>
<keyword evidence="1" id="KW-0812">Transmembrane</keyword>
<gene>
    <name evidence="2" type="ORF">Gogos_004094</name>
</gene>
<feature type="transmembrane region" description="Helical" evidence="1">
    <location>
        <begin position="59"/>
        <end position="77"/>
    </location>
</feature>
<evidence type="ECO:0000256" key="1">
    <source>
        <dbReference type="SAM" id="Phobius"/>
    </source>
</evidence>
<dbReference type="Proteomes" id="UP000593579">
    <property type="component" value="Unassembled WGS sequence"/>
</dbReference>
<keyword evidence="1" id="KW-0472">Membrane</keyword>
<proteinExistence type="predicted"/>
<comment type="caution">
    <text evidence="2">The sequence shown here is derived from an EMBL/GenBank/DDBJ whole genome shotgun (WGS) entry which is preliminary data.</text>
</comment>
<name>A0A7J9CFU0_GOSGO</name>
<sequence length="80" mass="9255">MYVRLAISPATAFITLQSTCFCNAKFNCSTKCILLYITIYHEITKGYGSGAWLWTIWHHYYQCIVIILYILFAYAVCKLA</sequence>
<feature type="non-terminal residue" evidence="2">
    <location>
        <position position="80"/>
    </location>
</feature>
<accession>A0A7J9CFU0</accession>
<evidence type="ECO:0000313" key="2">
    <source>
        <dbReference type="EMBL" id="MBA0747164.1"/>
    </source>
</evidence>